<evidence type="ECO:0000313" key="3">
    <source>
        <dbReference type="Proteomes" id="UP001211907"/>
    </source>
</evidence>
<feature type="compositionally biased region" description="Low complexity" evidence="1">
    <location>
        <begin position="140"/>
        <end position="154"/>
    </location>
</feature>
<gene>
    <name evidence="2" type="ORF">HK100_008908</name>
</gene>
<comment type="caution">
    <text evidence="2">The sequence shown here is derived from an EMBL/GenBank/DDBJ whole genome shotgun (WGS) entry which is preliminary data.</text>
</comment>
<accession>A0AAD5SME9</accession>
<evidence type="ECO:0000256" key="1">
    <source>
        <dbReference type="SAM" id="MobiDB-lite"/>
    </source>
</evidence>
<feature type="compositionally biased region" description="Low complexity" evidence="1">
    <location>
        <begin position="17"/>
        <end position="30"/>
    </location>
</feature>
<dbReference type="Proteomes" id="UP001211907">
    <property type="component" value="Unassembled WGS sequence"/>
</dbReference>
<proteinExistence type="predicted"/>
<name>A0AAD5SME9_9FUNG</name>
<dbReference type="EMBL" id="JADGJH010004435">
    <property type="protein sequence ID" value="KAJ3085845.1"/>
    <property type="molecule type" value="Genomic_DNA"/>
</dbReference>
<evidence type="ECO:0000313" key="2">
    <source>
        <dbReference type="EMBL" id="KAJ3085845.1"/>
    </source>
</evidence>
<reference evidence="2" key="1">
    <citation type="submission" date="2020-05" db="EMBL/GenBank/DDBJ databases">
        <title>Phylogenomic resolution of chytrid fungi.</title>
        <authorList>
            <person name="Stajich J.E."/>
            <person name="Amses K."/>
            <person name="Simmons R."/>
            <person name="Seto K."/>
            <person name="Myers J."/>
            <person name="Bonds A."/>
            <person name="Quandt C.A."/>
            <person name="Barry K."/>
            <person name="Liu P."/>
            <person name="Grigoriev I."/>
            <person name="Longcore J.E."/>
            <person name="James T.Y."/>
        </authorList>
    </citation>
    <scope>NUCLEOTIDE SEQUENCE</scope>
    <source>
        <strain evidence="2">JEL0513</strain>
    </source>
</reference>
<feature type="region of interest" description="Disordered" evidence="1">
    <location>
        <begin position="1"/>
        <end position="39"/>
    </location>
</feature>
<feature type="compositionally biased region" description="Basic and acidic residues" evidence="1">
    <location>
        <begin position="1"/>
        <end position="16"/>
    </location>
</feature>
<organism evidence="2 3">
    <name type="scientific">Physocladia obscura</name>
    <dbReference type="NCBI Taxonomy" id="109957"/>
    <lineage>
        <taxon>Eukaryota</taxon>
        <taxon>Fungi</taxon>
        <taxon>Fungi incertae sedis</taxon>
        <taxon>Chytridiomycota</taxon>
        <taxon>Chytridiomycota incertae sedis</taxon>
        <taxon>Chytridiomycetes</taxon>
        <taxon>Chytridiales</taxon>
        <taxon>Chytriomycetaceae</taxon>
        <taxon>Physocladia</taxon>
    </lineage>
</organism>
<dbReference type="AlphaFoldDB" id="A0AAD5SME9"/>
<protein>
    <submittedName>
        <fullName evidence="2">Uncharacterized protein</fullName>
    </submittedName>
</protein>
<keyword evidence="3" id="KW-1185">Reference proteome</keyword>
<sequence length="531" mass="55391">MTRKFKNDGYEDRYGESSDSGSGNSSSSSSSEEDSSDEYDDEMFTRFLHGRNSQDKSSEMLTVTTNNNATAKLNGMLSIPQSTSHAHLFNQVHSARSASFAVNHENLPGALRRAQKLSTTSPRNANAIPVNPSTAIATIPNSLSPNSNRLSSRPTINAPSGTAAAAPTLQLLSPLMAPTAATGKLVPQYLPPLQQPFQQLLLPQVPQIQRGDSFSVDQQQQKIYTHTRPSVSVSNSSLIAAPGTAILSRSSTVSPSAPATTTNQVTVQQQPVFAVNSGTSVGPSSRFINQTHLQPLIKRGSIIASNLMIAPTIATAANTTSANNVAAIAAFQHPQHEKLEPSSITSKFLTTATSTKNLSANSSSSAAAAALSSFRGSAISLFSPATTAAATNFISGIRSPASNSKLLSTTSLSNMADMSASLTSLGMVLMRHDGATDSGVLATSGGEITSFSMADLPGAFIDDIKYDAGSGDDEGGGGGNWNGGITSKNGLLSSTTAIEDKKKPPEATGIVGAKFEFRQKEIFSQLSLIFG</sequence>
<feature type="non-terminal residue" evidence="2">
    <location>
        <position position="531"/>
    </location>
</feature>
<feature type="region of interest" description="Disordered" evidence="1">
    <location>
        <begin position="139"/>
        <end position="161"/>
    </location>
</feature>